<reference evidence="2" key="1">
    <citation type="submission" date="2022-11" db="UniProtKB">
        <authorList>
            <consortium name="WormBaseParasite"/>
        </authorList>
    </citation>
    <scope>IDENTIFICATION</scope>
</reference>
<organism evidence="1 2">
    <name type="scientific">Ditylenchus dipsaci</name>
    <dbReference type="NCBI Taxonomy" id="166011"/>
    <lineage>
        <taxon>Eukaryota</taxon>
        <taxon>Metazoa</taxon>
        <taxon>Ecdysozoa</taxon>
        <taxon>Nematoda</taxon>
        <taxon>Chromadorea</taxon>
        <taxon>Rhabditida</taxon>
        <taxon>Tylenchina</taxon>
        <taxon>Tylenchomorpha</taxon>
        <taxon>Sphaerularioidea</taxon>
        <taxon>Anguinidae</taxon>
        <taxon>Anguininae</taxon>
        <taxon>Ditylenchus</taxon>
    </lineage>
</organism>
<keyword evidence="1" id="KW-1185">Reference proteome</keyword>
<name>A0A915EGN1_9BILA</name>
<proteinExistence type="predicted"/>
<dbReference type="WBParaSite" id="jg6482">
    <property type="protein sequence ID" value="jg6482"/>
    <property type="gene ID" value="jg6482"/>
</dbReference>
<evidence type="ECO:0000313" key="1">
    <source>
        <dbReference type="Proteomes" id="UP000887574"/>
    </source>
</evidence>
<evidence type="ECO:0000313" key="2">
    <source>
        <dbReference type="WBParaSite" id="jg6482"/>
    </source>
</evidence>
<dbReference type="Proteomes" id="UP000887574">
    <property type="component" value="Unplaced"/>
</dbReference>
<sequence>MLDDDDALDNYGNWKFPLIPSSHFSWDSAECAKLIQNGLTSKHANGTWICVISGSDSYHISMPPTAISSMKMFMGKLVRVLVIHIPAPEA</sequence>
<dbReference type="AlphaFoldDB" id="A0A915EGN1"/>
<protein>
    <submittedName>
        <fullName evidence="2">Uncharacterized protein</fullName>
    </submittedName>
</protein>
<accession>A0A915EGN1</accession>